<evidence type="ECO:0000256" key="4">
    <source>
        <dbReference type="ARBA" id="ARBA00022759"/>
    </source>
</evidence>
<evidence type="ECO:0000313" key="8">
    <source>
        <dbReference type="EMBL" id="OHA17792.1"/>
    </source>
</evidence>
<sequence length="145" mass="16703">MQGGPHFTIKNETKGKLPRLPFVRIKEKILGKKYELDFVFVTPERSKMLNLIYREKNKPTNVLAFPLSASAGHIIICPEKARVEAPEFDKTPLEFIGFLFIHALLHLKGLTHGSRMESEERKFYALLMRGSSPSRIHGKKNMRRN</sequence>
<keyword evidence="3 7" id="KW-0479">Metal-binding</keyword>
<dbReference type="Gene3D" id="3.40.390.30">
    <property type="entry name" value="Metalloproteases ('zincins'), catalytic domain"/>
    <property type="match status" value="1"/>
</dbReference>
<accession>A0A1G2M401</accession>
<reference evidence="8 9" key="1">
    <citation type="journal article" date="2016" name="Nat. Commun.">
        <title>Thousands of microbial genomes shed light on interconnected biogeochemical processes in an aquifer system.</title>
        <authorList>
            <person name="Anantharaman K."/>
            <person name="Brown C.T."/>
            <person name="Hug L.A."/>
            <person name="Sharon I."/>
            <person name="Castelle C.J."/>
            <person name="Probst A.J."/>
            <person name="Thomas B.C."/>
            <person name="Singh A."/>
            <person name="Wilkins M.J."/>
            <person name="Karaoz U."/>
            <person name="Brodie E.L."/>
            <person name="Williams K.H."/>
            <person name="Hubbard S.S."/>
            <person name="Banfield J.F."/>
        </authorList>
    </citation>
    <scope>NUCLEOTIDE SEQUENCE [LARGE SCALE GENOMIC DNA]</scope>
</reference>
<dbReference type="GO" id="GO:0004222">
    <property type="term" value="F:metalloendopeptidase activity"/>
    <property type="evidence" value="ECO:0007669"/>
    <property type="project" value="InterPro"/>
</dbReference>
<dbReference type="GO" id="GO:0006364">
    <property type="term" value="P:rRNA processing"/>
    <property type="evidence" value="ECO:0007669"/>
    <property type="project" value="UniProtKB-UniRule"/>
</dbReference>
<gene>
    <name evidence="7" type="primary">ybeY</name>
    <name evidence="8" type="ORF">A2664_04275</name>
</gene>
<comment type="cofactor">
    <cofactor evidence="7">
        <name>Zn(2+)</name>
        <dbReference type="ChEBI" id="CHEBI:29105"/>
    </cofactor>
    <text evidence="7">Binds 1 zinc ion.</text>
</comment>
<keyword evidence="7" id="KW-0963">Cytoplasm</keyword>
<comment type="similarity">
    <text evidence="1 7">Belongs to the endoribonuclease YbeY family.</text>
</comment>
<evidence type="ECO:0000256" key="2">
    <source>
        <dbReference type="ARBA" id="ARBA00022722"/>
    </source>
</evidence>
<organism evidence="8 9">
    <name type="scientific">Candidatus Taylorbacteria bacterium RIFCSPHIGHO2_01_FULL_46_22b</name>
    <dbReference type="NCBI Taxonomy" id="1802301"/>
    <lineage>
        <taxon>Bacteria</taxon>
        <taxon>Candidatus Tayloriibacteriota</taxon>
    </lineage>
</organism>
<dbReference type="EMBL" id="MHRF01000013">
    <property type="protein sequence ID" value="OHA17792.1"/>
    <property type="molecule type" value="Genomic_DNA"/>
</dbReference>
<feature type="binding site" evidence="7">
    <location>
        <position position="112"/>
    </location>
    <ligand>
        <name>Zn(2+)</name>
        <dbReference type="ChEBI" id="CHEBI:29105"/>
        <note>catalytic</note>
    </ligand>
</feature>
<dbReference type="GO" id="GO:0004521">
    <property type="term" value="F:RNA endonuclease activity"/>
    <property type="evidence" value="ECO:0007669"/>
    <property type="project" value="UniProtKB-UniRule"/>
</dbReference>
<dbReference type="STRING" id="1802301.A2664_04275"/>
<keyword evidence="4 7" id="KW-0255">Endonuclease</keyword>
<evidence type="ECO:0000256" key="3">
    <source>
        <dbReference type="ARBA" id="ARBA00022723"/>
    </source>
</evidence>
<comment type="function">
    <text evidence="7">Single strand-specific metallo-endoribonuclease involved in late-stage 70S ribosome quality control and in maturation of the 3' terminus of the 16S rRNA.</text>
</comment>
<keyword evidence="5 7" id="KW-0378">Hydrolase</keyword>
<evidence type="ECO:0000256" key="5">
    <source>
        <dbReference type="ARBA" id="ARBA00022801"/>
    </source>
</evidence>
<dbReference type="GO" id="GO:0005737">
    <property type="term" value="C:cytoplasm"/>
    <property type="evidence" value="ECO:0007669"/>
    <property type="project" value="UniProtKB-SubCell"/>
</dbReference>
<evidence type="ECO:0000256" key="6">
    <source>
        <dbReference type="ARBA" id="ARBA00022833"/>
    </source>
</evidence>
<dbReference type="Pfam" id="PF02130">
    <property type="entry name" value="YbeY"/>
    <property type="match status" value="1"/>
</dbReference>
<dbReference type="AlphaFoldDB" id="A0A1G2M401"/>
<comment type="caution">
    <text evidence="8">The sequence shown here is derived from an EMBL/GenBank/DDBJ whole genome shotgun (WGS) entry which is preliminary data.</text>
</comment>
<dbReference type="Proteomes" id="UP000178873">
    <property type="component" value="Unassembled WGS sequence"/>
</dbReference>
<feature type="binding site" evidence="7">
    <location>
        <position position="102"/>
    </location>
    <ligand>
        <name>Zn(2+)</name>
        <dbReference type="ChEBI" id="CHEBI:29105"/>
        <note>catalytic</note>
    </ligand>
</feature>
<evidence type="ECO:0000256" key="7">
    <source>
        <dbReference type="HAMAP-Rule" id="MF_00009"/>
    </source>
</evidence>
<evidence type="ECO:0000313" key="9">
    <source>
        <dbReference type="Proteomes" id="UP000178873"/>
    </source>
</evidence>
<comment type="subcellular location">
    <subcellularLocation>
        <location evidence="7">Cytoplasm</location>
    </subcellularLocation>
</comment>
<dbReference type="InterPro" id="IPR002036">
    <property type="entry name" value="YbeY"/>
</dbReference>
<keyword evidence="6 7" id="KW-0862">Zinc</keyword>
<feature type="binding site" evidence="7">
    <location>
        <position position="106"/>
    </location>
    <ligand>
        <name>Zn(2+)</name>
        <dbReference type="ChEBI" id="CHEBI:29105"/>
        <note>catalytic</note>
    </ligand>
</feature>
<dbReference type="GO" id="GO:0008270">
    <property type="term" value="F:zinc ion binding"/>
    <property type="evidence" value="ECO:0007669"/>
    <property type="project" value="UniProtKB-UniRule"/>
</dbReference>
<keyword evidence="7" id="KW-0698">rRNA processing</keyword>
<dbReference type="NCBIfam" id="TIGR00043">
    <property type="entry name" value="rRNA maturation RNase YbeY"/>
    <property type="match status" value="1"/>
</dbReference>
<dbReference type="SUPFAM" id="SSF55486">
    <property type="entry name" value="Metalloproteases ('zincins'), catalytic domain"/>
    <property type="match status" value="1"/>
</dbReference>
<proteinExistence type="inferred from homology"/>
<evidence type="ECO:0000256" key="1">
    <source>
        <dbReference type="ARBA" id="ARBA00010875"/>
    </source>
</evidence>
<dbReference type="InterPro" id="IPR023091">
    <property type="entry name" value="MetalPrtase_cat_dom_sf_prd"/>
</dbReference>
<dbReference type="HAMAP" id="MF_00009">
    <property type="entry name" value="Endoribonucl_YbeY"/>
    <property type="match status" value="1"/>
</dbReference>
<protein>
    <recommendedName>
        <fullName evidence="7">Endoribonuclease YbeY</fullName>
        <ecNumber evidence="7">3.1.-.-</ecNumber>
    </recommendedName>
</protein>
<keyword evidence="7" id="KW-0690">Ribosome biogenesis</keyword>
<keyword evidence="2 7" id="KW-0540">Nuclease</keyword>
<dbReference type="EC" id="3.1.-.-" evidence="7"/>
<name>A0A1G2M401_9BACT</name>